<name>F4C7B1_SPHS2</name>
<accession>F4C7B1</accession>
<feature type="compositionally biased region" description="Basic and acidic residues" evidence="1">
    <location>
        <begin position="41"/>
        <end position="56"/>
    </location>
</feature>
<dbReference type="PATRIC" id="fig|743722.3.peg.4068"/>
<dbReference type="EMBL" id="CP002584">
    <property type="protein sequence ID" value="ADZ80345.1"/>
    <property type="molecule type" value="Genomic_DNA"/>
</dbReference>
<sequence>MDRKKKNERNQQLNNGGTDERKGTLRKKNPDKKPGRIKQPAIEKEALIINEKGRKL</sequence>
<organism evidence="2">
    <name type="scientific">Sphingobacterium sp. (strain 21)</name>
    <dbReference type="NCBI Taxonomy" id="743722"/>
    <lineage>
        <taxon>Bacteria</taxon>
        <taxon>Pseudomonadati</taxon>
        <taxon>Bacteroidota</taxon>
        <taxon>Sphingobacteriia</taxon>
        <taxon>Sphingobacteriales</taxon>
        <taxon>Sphingobacteriaceae</taxon>
        <taxon>Sphingobacterium</taxon>
    </lineage>
</organism>
<dbReference type="HOGENOM" id="CLU_3012001_0_0_10"/>
<proteinExistence type="predicted"/>
<gene>
    <name evidence="2" type="ordered locus">Sph21_3810</name>
</gene>
<evidence type="ECO:0000256" key="1">
    <source>
        <dbReference type="SAM" id="MobiDB-lite"/>
    </source>
</evidence>
<dbReference type="KEGG" id="shg:Sph21_3810"/>
<dbReference type="AlphaFoldDB" id="F4C7B1"/>
<feature type="region of interest" description="Disordered" evidence="1">
    <location>
        <begin position="1"/>
        <end position="56"/>
    </location>
</feature>
<evidence type="ECO:0000313" key="2">
    <source>
        <dbReference type="EMBL" id="ADZ80345.1"/>
    </source>
</evidence>
<protein>
    <submittedName>
        <fullName evidence="2">Uncharacterized protein</fullName>
    </submittedName>
</protein>
<reference evidence="2" key="1">
    <citation type="submission" date="2011-03" db="EMBL/GenBank/DDBJ databases">
        <title>Complete sequence of Sphingobacterium sp. 21.</title>
        <authorList>
            <consortium name="US DOE Joint Genome Institute"/>
            <person name="Lucas S."/>
            <person name="Copeland A."/>
            <person name="Lapidus A."/>
            <person name="Cheng J.-F."/>
            <person name="Goodwin L."/>
            <person name="Pitluck S."/>
            <person name="Davenport K."/>
            <person name="Detter J.C."/>
            <person name="Han C."/>
            <person name="Tapia R."/>
            <person name="Land M."/>
            <person name="Hauser L."/>
            <person name="Kyrpides N."/>
            <person name="Ivanova N."/>
            <person name="Ovchinnikova G."/>
            <person name="Pagani I."/>
            <person name="Siebers A.K."/>
            <person name="Allgaier M."/>
            <person name="Thelen M.P."/>
            <person name="Hugenholtz P."/>
            <person name="Woyke T."/>
        </authorList>
    </citation>
    <scope>NUCLEOTIDE SEQUENCE</scope>
    <source>
        <strain evidence="2">21</strain>
    </source>
</reference>